<accession>A0ABU5GXT7</accession>
<proteinExistence type="predicted"/>
<sequence>MRYLLIALTLAASSAFGQTVVLTTSNNTDSLRVPKEPCNLTRTVNWAFNGDASAVCEPLRFWLVAGTSCSDEPSGTFYELTNYRVPANELLTRRTGSVTFEVSNLPDLSCPAADTEKEYRLCASVEISSGLSGCNNSFQKDDLSLVYDAKPPSAPSIGTVASLDQALSVRVNAPSDANRLKLTISRQDGSGSRSVTQSVDQSLFRMENLENGVTYRLTARALDEADNESVDSESKEGTPILTRGFMDRYVEANGQEMGGCGAAGAGVAGGWVLAALGFWLSSRRNRS</sequence>
<gene>
    <name evidence="3" type="ORF">SYV04_03150</name>
</gene>
<feature type="chain" id="PRO_5046079818" evidence="2">
    <location>
        <begin position="18"/>
        <end position="287"/>
    </location>
</feature>
<keyword evidence="1" id="KW-0812">Transmembrane</keyword>
<dbReference type="InterPro" id="IPR013783">
    <property type="entry name" value="Ig-like_fold"/>
</dbReference>
<evidence type="ECO:0000313" key="3">
    <source>
        <dbReference type="EMBL" id="MDY7225357.1"/>
    </source>
</evidence>
<evidence type="ECO:0000313" key="4">
    <source>
        <dbReference type="Proteomes" id="UP001291309"/>
    </source>
</evidence>
<keyword evidence="4" id="KW-1185">Reference proteome</keyword>
<dbReference type="RefSeq" id="WP_321544068.1">
    <property type="nucleotide sequence ID" value="NZ_JAXIVS010000001.1"/>
</dbReference>
<dbReference type="Gene3D" id="2.60.40.10">
    <property type="entry name" value="Immunoglobulins"/>
    <property type="match status" value="1"/>
</dbReference>
<comment type="caution">
    <text evidence="3">The sequence shown here is derived from an EMBL/GenBank/DDBJ whole genome shotgun (WGS) entry which is preliminary data.</text>
</comment>
<feature type="signal peptide" evidence="2">
    <location>
        <begin position="1"/>
        <end position="17"/>
    </location>
</feature>
<dbReference type="NCBIfam" id="TIGR03382">
    <property type="entry name" value="GC_trans_RRR"/>
    <property type="match status" value="1"/>
</dbReference>
<dbReference type="NCBIfam" id="NF045522">
    <property type="entry name" value="MXAN_2561_fam"/>
    <property type="match status" value="1"/>
</dbReference>
<protein>
    <submittedName>
        <fullName evidence="3">MXAN_2561 family MXYO-CTERM-anchored protein</fullName>
    </submittedName>
</protein>
<evidence type="ECO:0000256" key="2">
    <source>
        <dbReference type="SAM" id="SignalP"/>
    </source>
</evidence>
<dbReference type="Proteomes" id="UP001291309">
    <property type="component" value="Unassembled WGS sequence"/>
</dbReference>
<feature type="transmembrane region" description="Helical" evidence="1">
    <location>
        <begin position="261"/>
        <end position="280"/>
    </location>
</feature>
<reference evidence="3 4" key="1">
    <citation type="submission" date="2023-12" db="EMBL/GenBank/DDBJ databases">
        <title>the genome sequence of Hyalangium sp. s54d21.</title>
        <authorList>
            <person name="Zhang X."/>
        </authorList>
    </citation>
    <scope>NUCLEOTIDE SEQUENCE [LARGE SCALE GENOMIC DNA]</scope>
    <source>
        <strain evidence="4">s54d21</strain>
    </source>
</reference>
<organism evidence="3 4">
    <name type="scientific">Hyalangium rubrum</name>
    <dbReference type="NCBI Taxonomy" id="3103134"/>
    <lineage>
        <taxon>Bacteria</taxon>
        <taxon>Pseudomonadati</taxon>
        <taxon>Myxococcota</taxon>
        <taxon>Myxococcia</taxon>
        <taxon>Myxococcales</taxon>
        <taxon>Cystobacterineae</taxon>
        <taxon>Archangiaceae</taxon>
        <taxon>Hyalangium</taxon>
    </lineage>
</organism>
<dbReference type="InterPro" id="IPR017756">
    <property type="entry name" value="TM_Gly-Cys-Arg_CS"/>
</dbReference>
<dbReference type="EMBL" id="JAXIVS010000001">
    <property type="protein sequence ID" value="MDY7225357.1"/>
    <property type="molecule type" value="Genomic_DNA"/>
</dbReference>
<keyword evidence="2" id="KW-0732">Signal</keyword>
<keyword evidence="1" id="KW-1133">Transmembrane helix</keyword>
<name>A0ABU5GXT7_9BACT</name>
<keyword evidence="1" id="KW-0472">Membrane</keyword>
<evidence type="ECO:0000256" key="1">
    <source>
        <dbReference type="SAM" id="Phobius"/>
    </source>
</evidence>